<dbReference type="PANTHER" id="PTHR43884">
    <property type="entry name" value="ACYL-COA DEHYDROGENASE"/>
    <property type="match status" value="1"/>
</dbReference>
<dbReference type="FunFam" id="1.20.140.10:FF:000019">
    <property type="entry name" value="Acyl-CoA dehydrogenase"/>
    <property type="match status" value="1"/>
</dbReference>
<feature type="domain" description="Acyl-CoA oxidase/dehydrogenase middle" evidence="6">
    <location>
        <begin position="174"/>
        <end position="267"/>
    </location>
</feature>
<evidence type="ECO:0000256" key="4">
    <source>
        <dbReference type="ARBA" id="ARBA00022827"/>
    </source>
</evidence>
<dbReference type="InterPro" id="IPR009100">
    <property type="entry name" value="AcylCoA_DH/oxidase_NM_dom_sf"/>
</dbReference>
<dbReference type="EMBL" id="UINC01001260">
    <property type="protein sequence ID" value="SUZ75849.1"/>
    <property type="molecule type" value="Genomic_DNA"/>
</dbReference>
<evidence type="ECO:0000259" key="6">
    <source>
        <dbReference type="Pfam" id="PF02770"/>
    </source>
</evidence>
<accession>A0A381QBS1</accession>
<dbReference type="PANTHER" id="PTHR43884:SF12">
    <property type="entry name" value="ISOVALERYL-COA DEHYDROGENASE, MITOCHONDRIAL-RELATED"/>
    <property type="match status" value="1"/>
</dbReference>
<keyword evidence="4" id="KW-0274">FAD</keyword>
<feature type="domain" description="Acyl-CoA dehydrogenase/oxidase C-terminal" evidence="5">
    <location>
        <begin position="279"/>
        <end position="446"/>
    </location>
</feature>
<feature type="domain" description="Acyl-CoA dehydrogenase-like C-terminal" evidence="8">
    <location>
        <begin position="523"/>
        <end position="600"/>
    </location>
</feature>
<dbReference type="AlphaFoldDB" id="A0A381QBS1"/>
<evidence type="ECO:0000256" key="3">
    <source>
        <dbReference type="ARBA" id="ARBA00022630"/>
    </source>
</evidence>
<dbReference type="Pfam" id="PF02770">
    <property type="entry name" value="Acyl-CoA_dh_M"/>
    <property type="match status" value="1"/>
</dbReference>
<organism evidence="9">
    <name type="scientific">marine metagenome</name>
    <dbReference type="NCBI Taxonomy" id="408172"/>
    <lineage>
        <taxon>unclassified sequences</taxon>
        <taxon>metagenomes</taxon>
        <taxon>ecological metagenomes</taxon>
    </lineage>
</organism>
<evidence type="ECO:0000259" key="7">
    <source>
        <dbReference type="Pfam" id="PF02771"/>
    </source>
</evidence>
<dbReference type="Pfam" id="PF00441">
    <property type="entry name" value="Acyl-CoA_dh_1"/>
    <property type="match status" value="1"/>
</dbReference>
<evidence type="ECO:0000259" key="8">
    <source>
        <dbReference type="Pfam" id="PF21263"/>
    </source>
</evidence>
<gene>
    <name evidence="9" type="ORF">METZ01_LOCUS28703</name>
</gene>
<dbReference type="InterPro" id="IPR046373">
    <property type="entry name" value="Acyl-CoA_Oxase/DH_mid-dom_sf"/>
</dbReference>
<dbReference type="InterPro" id="IPR013786">
    <property type="entry name" value="AcylCoA_DH/ox_N"/>
</dbReference>
<dbReference type="GO" id="GO:0003995">
    <property type="term" value="F:acyl-CoA dehydrogenase activity"/>
    <property type="evidence" value="ECO:0007669"/>
    <property type="project" value="InterPro"/>
</dbReference>
<dbReference type="Gene3D" id="1.20.140.10">
    <property type="entry name" value="Butyryl-CoA Dehydrogenase, subunit A, domain 3"/>
    <property type="match status" value="2"/>
</dbReference>
<protein>
    <recommendedName>
        <fullName evidence="10">Acyl-CoA dehydrogenase</fullName>
    </recommendedName>
</protein>
<dbReference type="InterPro" id="IPR009075">
    <property type="entry name" value="AcylCo_DH/oxidase_C"/>
</dbReference>
<dbReference type="Pfam" id="PF02771">
    <property type="entry name" value="Acyl-CoA_dh_N"/>
    <property type="match status" value="1"/>
</dbReference>
<dbReference type="InterPro" id="IPR037069">
    <property type="entry name" value="AcylCoA_DH/ox_N_sf"/>
</dbReference>
<dbReference type="Gene3D" id="1.10.540.10">
    <property type="entry name" value="Acyl-CoA dehydrogenase/oxidase, N-terminal domain"/>
    <property type="match status" value="1"/>
</dbReference>
<dbReference type="InterPro" id="IPR036250">
    <property type="entry name" value="AcylCo_DH-like_C"/>
</dbReference>
<dbReference type="Gene3D" id="2.40.110.10">
    <property type="entry name" value="Butyryl-CoA Dehydrogenase, subunit A, domain 2"/>
    <property type="match status" value="1"/>
</dbReference>
<dbReference type="InterPro" id="IPR006089">
    <property type="entry name" value="Acyl-CoA_DH_CS"/>
</dbReference>
<comment type="cofactor">
    <cofactor evidence="1">
        <name>FAD</name>
        <dbReference type="ChEBI" id="CHEBI:57692"/>
    </cofactor>
</comment>
<evidence type="ECO:0008006" key="10">
    <source>
        <dbReference type="Google" id="ProtNLM"/>
    </source>
</evidence>
<dbReference type="SUPFAM" id="SSF56645">
    <property type="entry name" value="Acyl-CoA dehydrogenase NM domain-like"/>
    <property type="match status" value="1"/>
</dbReference>
<evidence type="ECO:0000259" key="5">
    <source>
        <dbReference type="Pfam" id="PF00441"/>
    </source>
</evidence>
<name>A0A381QBS1_9ZZZZ</name>
<evidence type="ECO:0000256" key="1">
    <source>
        <dbReference type="ARBA" id="ARBA00001974"/>
    </source>
</evidence>
<dbReference type="InterPro" id="IPR049426">
    <property type="entry name" value="Acyl-CoA-dh-like_C"/>
</dbReference>
<dbReference type="GO" id="GO:0050660">
    <property type="term" value="F:flavin adenine dinucleotide binding"/>
    <property type="evidence" value="ECO:0007669"/>
    <property type="project" value="InterPro"/>
</dbReference>
<dbReference type="InterPro" id="IPR006091">
    <property type="entry name" value="Acyl-CoA_Oxase/DH_mid-dom"/>
</dbReference>
<proteinExistence type="inferred from homology"/>
<dbReference type="SUPFAM" id="SSF47203">
    <property type="entry name" value="Acyl-CoA dehydrogenase C-terminal domain-like"/>
    <property type="match status" value="1"/>
</dbReference>
<reference evidence="9" key="1">
    <citation type="submission" date="2018-05" db="EMBL/GenBank/DDBJ databases">
        <authorList>
            <person name="Lanie J.A."/>
            <person name="Ng W.-L."/>
            <person name="Kazmierczak K.M."/>
            <person name="Andrzejewski T.M."/>
            <person name="Davidsen T.M."/>
            <person name="Wayne K.J."/>
            <person name="Tettelin H."/>
            <person name="Glass J.I."/>
            <person name="Rusch D."/>
            <person name="Podicherti R."/>
            <person name="Tsui H.-C.T."/>
            <person name="Winkler M.E."/>
        </authorList>
    </citation>
    <scope>NUCLEOTIDE SEQUENCE</scope>
</reference>
<dbReference type="Pfam" id="PF21263">
    <property type="entry name" value="Acyl-CoA-dh_C"/>
    <property type="match status" value="1"/>
</dbReference>
<keyword evidence="3" id="KW-0285">Flavoprotein</keyword>
<sequence>MNPDLRQPAQARHSFHGSLLGFLDDPRHMTTTMTRPYGGSFLIHETSPDEVVTPEDLGDEDRMLMQAFEDFADREVGPHLEALSEGSGDLARSLFEKAAELGLFMAEVPEEYGGLDLNVLAVTGMCSIRSKLGSLGSLIFGHQGIGMLPLINFATEEQRERYLGPCMNGEMLSGFALTEPGTGSDAMNITTRAVLNEESTHYVVNGGKQWITNAAWADIFILFAKVDGEHFTAFIMDGDSDGLTVGANERLLGQHGSSVAALSLEDVHIPVDNLLGEIGKGHLVAFCTLNMGRLKLATNSTSGARAAVEVAAKYAVERTQFGRPIGEFGLIQRKLADMASRAYAAEAVAYRTAGLVYNALEAAAGEGRPTLDAKLATLSEFSAECAMAKVQTSEAYNSLADEAVQVFGGYGFSEEYPPARMYRDSRIARIYEGTNEICRLYAQRAMLRRAWKGKLDFEGAIAAIGDVVPGGSAPGDTGNGSPDAGGDGDFETHANTIENLKKVYLCLVREVCSEVEQERMFDADNQQLMASLADVAIEMFAAESIFLRVAKGRPDRSAEENEFYESMATIYLSRAADRTRQEANEILGALFRGAELRSHLDEIGAWLPLPVGLIDHRAYVARAVLKAGGLPKLS</sequence>
<evidence type="ECO:0000256" key="2">
    <source>
        <dbReference type="ARBA" id="ARBA00009347"/>
    </source>
</evidence>
<comment type="similarity">
    <text evidence="2">Belongs to the acyl-CoA dehydrogenase family.</text>
</comment>
<evidence type="ECO:0000313" key="9">
    <source>
        <dbReference type="EMBL" id="SUZ75849.1"/>
    </source>
</evidence>
<feature type="domain" description="Acyl-CoA dehydrogenase/oxidase N-terminal" evidence="7">
    <location>
        <begin position="59"/>
        <end position="170"/>
    </location>
</feature>
<dbReference type="PROSITE" id="PS00073">
    <property type="entry name" value="ACYL_COA_DH_2"/>
    <property type="match status" value="1"/>
</dbReference>